<organism evidence="2 3">
    <name type="scientific">Synaphobranchus kaupii</name>
    <name type="common">Kaup's arrowtooth eel</name>
    <dbReference type="NCBI Taxonomy" id="118154"/>
    <lineage>
        <taxon>Eukaryota</taxon>
        <taxon>Metazoa</taxon>
        <taxon>Chordata</taxon>
        <taxon>Craniata</taxon>
        <taxon>Vertebrata</taxon>
        <taxon>Euteleostomi</taxon>
        <taxon>Actinopterygii</taxon>
        <taxon>Neopterygii</taxon>
        <taxon>Teleostei</taxon>
        <taxon>Anguilliformes</taxon>
        <taxon>Synaphobranchidae</taxon>
        <taxon>Synaphobranchus</taxon>
    </lineage>
</organism>
<keyword evidence="3" id="KW-1185">Reference proteome</keyword>
<feature type="region of interest" description="Disordered" evidence="1">
    <location>
        <begin position="1"/>
        <end position="43"/>
    </location>
</feature>
<comment type="caution">
    <text evidence="2">The sequence shown here is derived from an EMBL/GenBank/DDBJ whole genome shotgun (WGS) entry which is preliminary data.</text>
</comment>
<evidence type="ECO:0000256" key="1">
    <source>
        <dbReference type="SAM" id="MobiDB-lite"/>
    </source>
</evidence>
<dbReference type="Proteomes" id="UP001152622">
    <property type="component" value="Chromosome 12"/>
</dbReference>
<reference evidence="2" key="1">
    <citation type="journal article" date="2023" name="Science">
        <title>Genome structures resolve the early diversification of teleost fishes.</title>
        <authorList>
            <person name="Parey E."/>
            <person name="Louis A."/>
            <person name="Montfort J."/>
            <person name="Bouchez O."/>
            <person name="Roques C."/>
            <person name="Iampietro C."/>
            <person name="Lluch J."/>
            <person name="Castinel A."/>
            <person name="Donnadieu C."/>
            <person name="Desvignes T."/>
            <person name="Floi Bucao C."/>
            <person name="Jouanno E."/>
            <person name="Wen M."/>
            <person name="Mejri S."/>
            <person name="Dirks R."/>
            <person name="Jansen H."/>
            <person name="Henkel C."/>
            <person name="Chen W.J."/>
            <person name="Zahm M."/>
            <person name="Cabau C."/>
            <person name="Klopp C."/>
            <person name="Thompson A.W."/>
            <person name="Robinson-Rechavi M."/>
            <person name="Braasch I."/>
            <person name="Lecointre G."/>
            <person name="Bobe J."/>
            <person name="Postlethwait J.H."/>
            <person name="Berthelot C."/>
            <person name="Roest Crollius H."/>
            <person name="Guiguen Y."/>
        </authorList>
    </citation>
    <scope>NUCLEOTIDE SEQUENCE</scope>
    <source>
        <strain evidence="2">WJC10195</strain>
    </source>
</reference>
<proteinExistence type="predicted"/>
<evidence type="ECO:0000313" key="2">
    <source>
        <dbReference type="EMBL" id="KAJ8345472.1"/>
    </source>
</evidence>
<dbReference type="AlphaFoldDB" id="A0A9Q1EUU5"/>
<evidence type="ECO:0000313" key="3">
    <source>
        <dbReference type="Proteomes" id="UP001152622"/>
    </source>
</evidence>
<protein>
    <submittedName>
        <fullName evidence="2">Uncharacterized protein</fullName>
    </submittedName>
</protein>
<gene>
    <name evidence="2" type="ORF">SKAU_G00296650</name>
</gene>
<accession>A0A9Q1EUU5</accession>
<dbReference type="EMBL" id="JAINUF010000012">
    <property type="protein sequence ID" value="KAJ8345472.1"/>
    <property type="molecule type" value="Genomic_DNA"/>
</dbReference>
<sequence>MFRNSLKMLLSGGKVQPQEPANSGKPRGPLSNRIHPRCPRGGFRTDDAADVLFIPREQRATKQRASGSGVRSRALPGYFLHGLRKSASAEVHKYPRRHEAAAERH</sequence>
<name>A0A9Q1EUU5_SYNKA</name>